<dbReference type="GO" id="GO:0004672">
    <property type="term" value="F:protein kinase activity"/>
    <property type="evidence" value="ECO:0007669"/>
    <property type="project" value="InterPro"/>
</dbReference>
<evidence type="ECO:0000256" key="5">
    <source>
        <dbReference type="ARBA" id="ARBA00022741"/>
    </source>
</evidence>
<dbReference type="Proteomes" id="UP000783686">
    <property type="component" value="Unassembled WGS sequence"/>
</dbReference>
<evidence type="ECO:0000256" key="11">
    <source>
        <dbReference type="ARBA" id="ARBA00023293"/>
    </source>
</evidence>
<dbReference type="PROSITE" id="PS50011">
    <property type="entry name" value="PROTEIN_KINASE_DOM"/>
    <property type="match status" value="1"/>
</dbReference>
<dbReference type="GO" id="GO:0035556">
    <property type="term" value="P:intracellular signal transduction"/>
    <property type="evidence" value="ECO:0007669"/>
    <property type="project" value="InterPro"/>
</dbReference>
<dbReference type="InterPro" id="IPR028082">
    <property type="entry name" value="Peripla_BP_I"/>
</dbReference>
<accession>A0A811KV49</accession>
<dbReference type="EC" id="4.6.1.2" evidence="3 13"/>
<dbReference type="InterPro" id="IPR001828">
    <property type="entry name" value="ANF_lig-bd_rcpt"/>
</dbReference>
<evidence type="ECO:0000256" key="3">
    <source>
        <dbReference type="ARBA" id="ARBA00012202"/>
    </source>
</evidence>
<dbReference type="FunFam" id="3.30.70.1230:FF:000030">
    <property type="entry name" value="Si:ch211-215j19.12"/>
    <property type="match status" value="1"/>
</dbReference>
<evidence type="ECO:0000256" key="6">
    <source>
        <dbReference type="ARBA" id="ARBA00022989"/>
    </source>
</evidence>
<evidence type="ECO:0000259" key="17">
    <source>
        <dbReference type="PROSITE" id="PS50125"/>
    </source>
</evidence>
<dbReference type="OrthoDB" id="1890790at2759"/>
<keyword evidence="15" id="KW-0732">Signal</keyword>
<evidence type="ECO:0000256" key="13">
    <source>
        <dbReference type="RuleBase" id="RU003431"/>
    </source>
</evidence>
<evidence type="ECO:0000256" key="15">
    <source>
        <dbReference type="SAM" id="SignalP"/>
    </source>
</evidence>
<dbReference type="Gene3D" id="3.30.70.1230">
    <property type="entry name" value="Nucleotide cyclase"/>
    <property type="match status" value="1"/>
</dbReference>
<evidence type="ECO:0000256" key="2">
    <source>
        <dbReference type="ARBA" id="ARBA00004479"/>
    </source>
</evidence>
<dbReference type="GO" id="GO:0004016">
    <property type="term" value="F:adenylate cyclase activity"/>
    <property type="evidence" value="ECO:0007669"/>
    <property type="project" value="TreeGrafter"/>
</dbReference>
<reference evidence="18" key="1">
    <citation type="submission" date="2020-09" db="EMBL/GenBank/DDBJ databases">
        <authorList>
            <person name="Kikuchi T."/>
        </authorList>
    </citation>
    <scope>NUCLEOTIDE SEQUENCE</scope>
    <source>
        <strain evidence="18">SH1</strain>
    </source>
</reference>
<dbReference type="EMBL" id="CAJFDH010000004">
    <property type="protein sequence ID" value="CAD5218742.1"/>
    <property type="molecule type" value="Genomic_DNA"/>
</dbReference>
<dbReference type="GO" id="GO:0005524">
    <property type="term" value="F:ATP binding"/>
    <property type="evidence" value="ECO:0007669"/>
    <property type="project" value="InterPro"/>
</dbReference>
<feature type="signal peptide" evidence="15">
    <location>
        <begin position="1"/>
        <end position="20"/>
    </location>
</feature>
<dbReference type="GO" id="GO:0007168">
    <property type="term" value="P:receptor guanylyl cyclase signaling pathway"/>
    <property type="evidence" value="ECO:0007669"/>
    <property type="project" value="TreeGrafter"/>
</dbReference>
<feature type="chain" id="PRO_5035681684" description="Guanylate cyclase" evidence="15">
    <location>
        <begin position="21"/>
        <end position="1084"/>
    </location>
</feature>
<proteinExistence type="inferred from homology"/>
<dbReference type="InterPro" id="IPR029787">
    <property type="entry name" value="Nucleotide_cyclase"/>
</dbReference>
<keyword evidence="5" id="KW-0547">Nucleotide-binding</keyword>
<feature type="domain" description="Protein kinase" evidence="16">
    <location>
        <begin position="515"/>
        <end position="827"/>
    </location>
</feature>
<dbReference type="InterPro" id="IPR001054">
    <property type="entry name" value="A/G_cyclase"/>
</dbReference>
<dbReference type="CDD" id="cd07302">
    <property type="entry name" value="CHD"/>
    <property type="match status" value="1"/>
</dbReference>
<keyword evidence="19" id="KW-1185">Reference proteome</keyword>
<feature type="transmembrane region" description="Helical" evidence="14">
    <location>
        <begin position="487"/>
        <end position="508"/>
    </location>
</feature>
<dbReference type="SUPFAM" id="SSF55073">
    <property type="entry name" value="Nucleotide cyclase"/>
    <property type="match status" value="1"/>
</dbReference>
<dbReference type="Gene3D" id="1.10.510.10">
    <property type="entry name" value="Transferase(Phosphotransferase) domain 1"/>
    <property type="match status" value="1"/>
</dbReference>
<dbReference type="SUPFAM" id="SSF53822">
    <property type="entry name" value="Periplasmic binding protein-like I"/>
    <property type="match status" value="1"/>
</dbReference>
<dbReference type="EMBL" id="CAJFCW020000004">
    <property type="protein sequence ID" value="CAG9111553.1"/>
    <property type="molecule type" value="Genomic_DNA"/>
</dbReference>
<dbReference type="InterPro" id="IPR011009">
    <property type="entry name" value="Kinase-like_dom_sf"/>
</dbReference>
<comment type="similarity">
    <text evidence="12">Belongs to the adenylyl cyclase class-4/guanylyl cyclase family.</text>
</comment>
<dbReference type="Pfam" id="PF01094">
    <property type="entry name" value="ANF_receptor"/>
    <property type="match status" value="1"/>
</dbReference>
<evidence type="ECO:0000256" key="10">
    <source>
        <dbReference type="ARBA" id="ARBA00023239"/>
    </source>
</evidence>
<dbReference type="InterPro" id="IPR050401">
    <property type="entry name" value="Cyclic_nucleotide_synthase"/>
</dbReference>
<sequence>MLLTAVTFLFLSKILEFSLAQLGLQTDIKVGLLFSNTGDFELYYGYDRCVAGLNVALDRIASERLLPDYNFTFYVKEDNCKETLAAGRAAELIEYDNVDVILGPICSEPAIIVGSLSKFYNVPMINWGAASATSLSNTSYRFTTALNSIGPSMTVARGFIQLLIDLKYDRFGYLYSEGMTKRCSYLRDDVLYILAQPEIDITLAYYKEVNVSDPYMMNQTFEQLEKNARIVFLCSTSDTDKVSIVQGLGRYGLVTNRNFVFIFVEQRGTGFDMPTYDTNGTNSYIPLWQNPVVTNQTEIREYLNKFFFFDLSVPYTIRDSFEAAVKRRSSGWPFYCTTCGTVGTGASSLSDALYLYAIALNKTLSNPNIYPTATSSALGTVTTQRLRLGAQITEAANNVTFTGASGKFMLDENSIRINMFDLTGLSSNHTMITYYQVTGSAVNGSVTPTNSTAQIWTNWGNKQPPAVPVCGFDGSLCPDSILKTYGGYIYAAIAIIAISAIATATFLIRGQYLEYKRLNAAWQINFEDLYTPDEKNPDTKSLQPSVHSHSNQSVLKKPETECFAFFMHHTEAVAARKFKSKIIIQARNRAEFRMMRQIDNNNLAKFLGLCTDGSQYLSIWRFYHRGSIKDIIAAGSFAIDGVFMTSLIRDIINGLHFIHHSSLHCHGHLSSSNCLVDERWVVKISDYGILDLFQQEPIGNKKLLYLAPELLRKPLHPLKDGVHKAVDIYSFAMVATEIINRHPPWESNNQQVEDPDEIVYLLKRRRDVPIRPVIDVSAISDLSHNMPALIQDCWLDDPNNRPTTGQVQTVLKSMGNKNQSLMDHVFQVLQNYMNTLQEEVESRTKALMEEKKRSDVLLYRLLPRQIADKLKSGSVIEPESFDQVTVFFSDVVRFGELASKSTAIQAITLLNDLFTMFDGVIETYDCYKVESVGDDTLVVSGLPVRNGNKHVKEIANLSLAFMNGVAVFRIPHLPHEKVQLRIGFHSGPCVAGVVGLAMPRYCLFGDTINTSSRMCSNGRPDKIHLSASSNHLLQEIGGFSTISRGELIIKGKGVMETFFLEGMATDSLPFVSNSRETTASLKES</sequence>
<dbReference type="Pfam" id="PF00069">
    <property type="entry name" value="Pkinase"/>
    <property type="match status" value="1"/>
</dbReference>
<dbReference type="SMART" id="SM00044">
    <property type="entry name" value="CYCc"/>
    <property type="match status" value="1"/>
</dbReference>
<gene>
    <name evidence="18" type="ORF">BOKJ2_LOCUS7952</name>
</gene>
<evidence type="ECO:0000313" key="18">
    <source>
        <dbReference type="EMBL" id="CAD5218742.1"/>
    </source>
</evidence>
<dbReference type="GO" id="GO:0001653">
    <property type="term" value="F:peptide receptor activity"/>
    <property type="evidence" value="ECO:0007669"/>
    <property type="project" value="TreeGrafter"/>
</dbReference>
<dbReference type="PANTHER" id="PTHR11920">
    <property type="entry name" value="GUANYLYL CYCLASE"/>
    <property type="match status" value="1"/>
</dbReference>
<dbReference type="PANTHER" id="PTHR11920:SF495">
    <property type="entry name" value="RECEPTOR-TYPE GUANYLATE CYCLASE GCY-7"/>
    <property type="match status" value="1"/>
</dbReference>
<evidence type="ECO:0000259" key="16">
    <source>
        <dbReference type="PROSITE" id="PS50011"/>
    </source>
</evidence>
<organism evidence="18 19">
    <name type="scientific">Bursaphelenchus okinawaensis</name>
    <dbReference type="NCBI Taxonomy" id="465554"/>
    <lineage>
        <taxon>Eukaryota</taxon>
        <taxon>Metazoa</taxon>
        <taxon>Ecdysozoa</taxon>
        <taxon>Nematoda</taxon>
        <taxon>Chromadorea</taxon>
        <taxon>Rhabditida</taxon>
        <taxon>Tylenchina</taxon>
        <taxon>Tylenchomorpha</taxon>
        <taxon>Aphelenchoidea</taxon>
        <taxon>Aphelenchoididae</taxon>
        <taxon>Bursaphelenchus</taxon>
    </lineage>
</organism>
<feature type="domain" description="Guanylate cyclase" evidence="17">
    <location>
        <begin position="885"/>
        <end position="1015"/>
    </location>
</feature>
<keyword evidence="11 13" id="KW-0141">cGMP biosynthesis</keyword>
<dbReference type="CDD" id="cd06352">
    <property type="entry name" value="PBP1_NPR_GC-like"/>
    <property type="match status" value="1"/>
</dbReference>
<keyword evidence="6 14" id="KW-1133">Transmembrane helix</keyword>
<dbReference type="PROSITE" id="PS00452">
    <property type="entry name" value="GUANYLATE_CYCLASE_1"/>
    <property type="match status" value="1"/>
</dbReference>
<dbReference type="InterPro" id="IPR018297">
    <property type="entry name" value="A/G_cyclase_CS"/>
</dbReference>
<keyword evidence="9" id="KW-0325">Glycoprotein</keyword>
<keyword evidence="8" id="KW-0675">Receptor</keyword>
<dbReference type="AlphaFoldDB" id="A0A811KV49"/>
<keyword evidence="4 14" id="KW-0812">Transmembrane</keyword>
<evidence type="ECO:0000256" key="9">
    <source>
        <dbReference type="ARBA" id="ARBA00023180"/>
    </source>
</evidence>
<dbReference type="Gene3D" id="6.10.250.780">
    <property type="match status" value="1"/>
</dbReference>
<evidence type="ECO:0000256" key="4">
    <source>
        <dbReference type="ARBA" id="ARBA00022692"/>
    </source>
</evidence>
<keyword evidence="7 14" id="KW-0472">Membrane</keyword>
<dbReference type="GO" id="GO:0005886">
    <property type="term" value="C:plasma membrane"/>
    <property type="evidence" value="ECO:0007669"/>
    <property type="project" value="TreeGrafter"/>
</dbReference>
<evidence type="ECO:0000256" key="8">
    <source>
        <dbReference type="ARBA" id="ARBA00023170"/>
    </source>
</evidence>
<dbReference type="Proteomes" id="UP000614601">
    <property type="component" value="Unassembled WGS sequence"/>
</dbReference>
<keyword evidence="10 12" id="KW-0456">Lyase</keyword>
<evidence type="ECO:0000256" key="1">
    <source>
        <dbReference type="ARBA" id="ARBA00001436"/>
    </source>
</evidence>
<dbReference type="SUPFAM" id="SSF56112">
    <property type="entry name" value="Protein kinase-like (PK-like)"/>
    <property type="match status" value="1"/>
</dbReference>
<dbReference type="PROSITE" id="PS50125">
    <property type="entry name" value="GUANYLATE_CYCLASE_2"/>
    <property type="match status" value="1"/>
</dbReference>
<evidence type="ECO:0000256" key="14">
    <source>
        <dbReference type="SAM" id="Phobius"/>
    </source>
</evidence>
<protein>
    <recommendedName>
        <fullName evidence="3 13">Guanylate cyclase</fullName>
        <ecNumber evidence="3 13">4.6.1.2</ecNumber>
    </recommendedName>
</protein>
<evidence type="ECO:0000313" key="19">
    <source>
        <dbReference type="Proteomes" id="UP000614601"/>
    </source>
</evidence>
<dbReference type="InterPro" id="IPR000719">
    <property type="entry name" value="Prot_kinase_dom"/>
</dbReference>
<name>A0A811KV49_9BILA</name>
<comment type="catalytic activity">
    <reaction evidence="1 13">
        <text>GTP = 3',5'-cyclic GMP + diphosphate</text>
        <dbReference type="Rhea" id="RHEA:13665"/>
        <dbReference type="ChEBI" id="CHEBI:33019"/>
        <dbReference type="ChEBI" id="CHEBI:37565"/>
        <dbReference type="ChEBI" id="CHEBI:57746"/>
        <dbReference type="EC" id="4.6.1.2"/>
    </reaction>
</comment>
<evidence type="ECO:0000256" key="12">
    <source>
        <dbReference type="RuleBase" id="RU000405"/>
    </source>
</evidence>
<comment type="subcellular location">
    <subcellularLocation>
        <location evidence="2">Membrane</location>
        <topology evidence="2">Single-pass type I membrane protein</topology>
    </subcellularLocation>
</comment>
<dbReference type="Pfam" id="PF00211">
    <property type="entry name" value="Guanylate_cyc"/>
    <property type="match status" value="1"/>
</dbReference>
<comment type="caution">
    <text evidence="18">The sequence shown here is derived from an EMBL/GenBank/DDBJ whole genome shotgun (WGS) entry which is preliminary data.</text>
</comment>
<evidence type="ECO:0000256" key="7">
    <source>
        <dbReference type="ARBA" id="ARBA00023136"/>
    </source>
</evidence>
<dbReference type="Gene3D" id="3.40.50.2300">
    <property type="match status" value="2"/>
</dbReference>
<dbReference type="GO" id="GO:0004383">
    <property type="term" value="F:guanylate cyclase activity"/>
    <property type="evidence" value="ECO:0007669"/>
    <property type="project" value="UniProtKB-EC"/>
</dbReference>